<dbReference type="AlphaFoldDB" id="A0A317U6L4"/>
<protein>
    <submittedName>
        <fullName evidence="7">Methyltransferase</fullName>
    </submittedName>
</protein>
<organism evidence="7 9">
    <name type="scientific">Legionella qingyii</name>
    <dbReference type="NCBI Taxonomy" id="2184757"/>
    <lineage>
        <taxon>Bacteria</taxon>
        <taxon>Pseudomonadati</taxon>
        <taxon>Pseudomonadota</taxon>
        <taxon>Gammaproteobacteria</taxon>
        <taxon>Legionellales</taxon>
        <taxon>Legionellaceae</taxon>
        <taxon>Legionella</taxon>
    </lineage>
</organism>
<reference evidence="8 10" key="2">
    <citation type="submission" date="2018-12" db="EMBL/GenBank/DDBJ databases">
        <title>Legionella sp,whole genome shotgun sequence.</title>
        <authorList>
            <person name="Wu H."/>
        </authorList>
    </citation>
    <scope>NUCLEOTIDE SEQUENCE [LARGE SCALE GENOMIC DNA]</scope>
    <source>
        <strain evidence="10">km489</strain>
        <strain evidence="8">Km489</strain>
    </source>
</reference>
<evidence type="ECO:0000256" key="1">
    <source>
        <dbReference type="ARBA" id="ARBA00022603"/>
    </source>
</evidence>
<evidence type="ECO:0000313" key="7">
    <source>
        <dbReference type="EMBL" id="PWY57603.1"/>
    </source>
</evidence>
<dbReference type="SUPFAM" id="SSF46785">
    <property type="entry name" value="Winged helix' DNA-binding domain"/>
    <property type="match status" value="1"/>
</dbReference>
<dbReference type="Pfam" id="PF00891">
    <property type="entry name" value="Methyltransf_2"/>
    <property type="match status" value="1"/>
</dbReference>
<dbReference type="InterPro" id="IPR012967">
    <property type="entry name" value="COMT_dimerisation"/>
</dbReference>
<dbReference type="InterPro" id="IPR036388">
    <property type="entry name" value="WH-like_DNA-bd_sf"/>
</dbReference>
<dbReference type="Proteomes" id="UP000247152">
    <property type="component" value="Unassembled WGS sequence"/>
</dbReference>
<dbReference type="OrthoDB" id="9766840at2"/>
<evidence type="ECO:0000259" key="6">
    <source>
        <dbReference type="Pfam" id="PF08100"/>
    </source>
</evidence>
<dbReference type="PROSITE" id="PS51683">
    <property type="entry name" value="SAM_OMT_II"/>
    <property type="match status" value="1"/>
</dbReference>
<dbReference type="GO" id="GO:0032259">
    <property type="term" value="P:methylation"/>
    <property type="evidence" value="ECO:0007669"/>
    <property type="project" value="UniProtKB-KW"/>
</dbReference>
<evidence type="ECO:0000313" key="9">
    <source>
        <dbReference type="Proteomes" id="UP000247152"/>
    </source>
</evidence>
<dbReference type="InterPro" id="IPR016461">
    <property type="entry name" value="COMT-like"/>
</dbReference>
<sequence>MQSHMDKPHIQLAIISRWYVVSRALHAVAKLGVANHLASGPKRIDELAQVTESKPELLDRVLKFLSSYDLFNYDKGVYSLTELSKPLCDDDPHSMRDVLCMVDDAWWQAFSQLDASLKTGTSAFELQHGDDFFSFLGKNAEKQQNFDRGMAKLSTYDDVAISNAYNFATFSSFVDMGGGRGGLVKAITNQYPMLKAILFDTPAVICQLDPNTFSNQVTLQEGDFFATIPPADAYIFKGVLHDFNDEMMHKILKNCAQQMPQNATLFIAEQVMPDDNEPHPNKTMDIVMMVLLGGRQRTLSEWQQSIEPAGFIFKNSYPTNSLFTLMEFKPKASHR</sequence>
<evidence type="ECO:0000256" key="3">
    <source>
        <dbReference type="ARBA" id="ARBA00022691"/>
    </source>
</evidence>
<proteinExistence type="predicted"/>
<evidence type="ECO:0000313" key="10">
    <source>
        <dbReference type="Proteomes" id="UP000287374"/>
    </source>
</evidence>
<dbReference type="GO" id="GO:0046983">
    <property type="term" value="F:protein dimerization activity"/>
    <property type="evidence" value="ECO:0007669"/>
    <property type="project" value="InterPro"/>
</dbReference>
<keyword evidence="10" id="KW-1185">Reference proteome</keyword>
<dbReference type="InterPro" id="IPR001077">
    <property type="entry name" value="COMT_C"/>
</dbReference>
<gene>
    <name evidence="7" type="ORF">DGG96_00450</name>
    <name evidence="8" type="ORF">ELY20_01940</name>
</gene>
<dbReference type="Proteomes" id="UP000287374">
    <property type="component" value="Unassembled WGS sequence"/>
</dbReference>
<accession>A0A317U6L4</accession>
<dbReference type="InterPro" id="IPR036390">
    <property type="entry name" value="WH_DNA-bd_sf"/>
</dbReference>
<evidence type="ECO:0000313" key="8">
    <source>
        <dbReference type="EMBL" id="RUR25931.1"/>
    </source>
</evidence>
<evidence type="ECO:0000256" key="2">
    <source>
        <dbReference type="ARBA" id="ARBA00022679"/>
    </source>
</evidence>
<dbReference type="PIRSF" id="PIRSF005739">
    <property type="entry name" value="O-mtase"/>
    <property type="match status" value="1"/>
</dbReference>
<dbReference type="Gene3D" id="1.10.10.10">
    <property type="entry name" value="Winged helix-like DNA-binding domain superfamily/Winged helix DNA-binding domain"/>
    <property type="match status" value="1"/>
</dbReference>
<dbReference type="GO" id="GO:0008171">
    <property type="term" value="F:O-methyltransferase activity"/>
    <property type="evidence" value="ECO:0007669"/>
    <property type="project" value="InterPro"/>
</dbReference>
<dbReference type="Pfam" id="PF08100">
    <property type="entry name" value="Dimerisation"/>
    <property type="match status" value="1"/>
</dbReference>
<keyword evidence="2 7" id="KW-0808">Transferase</keyword>
<dbReference type="RefSeq" id="WP_110141053.1">
    <property type="nucleotide sequence ID" value="NZ_QHJG01000001.1"/>
</dbReference>
<dbReference type="SUPFAM" id="SSF53335">
    <property type="entry name" value="S-adenosyl-L-methionine-dependent methyltransferases"/>
    <property type="match status" value="1"/>
</dbReference>
<evidence type="ECO:0000256" key="4">
    <source>
        <dbReference type="PIRSR" id="PIRSR005739-1"/>
    </source>
</evidence>
<keyword evidence="1 7" id="KW-0489">Methyltransferase</keyword>
<feature type="active site" description="Proton acceptor" evidence="4">
    <location>
        <position position="241"/>
    </location>
</feature>
<feature type="domain" description="O-methyltransferase C-terminal" evidence="5">
    <location>
        <begin position="110"/>
        <end position="311"/>
    </location>
</feature>
<dbReference type="EMBL" id="RZGX01000002">
    <property type="protein sequence ID" value="RUR25931.1"/>
    <property type="molecule type" value="Genomic_DNA"/>
</dbReference>
<dbReference type="InterPro" id="IPR029063">
    <property type="entry name" value="SAM-dependent_MTases_sf"/>
</dbReference>
<dbReference type="Gene3D" id="3.40.50.150">
    <property type="entry name" value="Vaccinia Virus protein VP39"/>
    <property type="match status" value="1"/>
</dbReference>
<dbReference type="PANTHER" id="PTHR43712">
    <property type="entry name" value="PUTATIVE (AFU_ORTHOLOGUE AFUA_4G14580)-RELATED"/>
    <property type="match status" value="1"/>
</dbReference>
<reference evidence="7 9" key="1">
    <citation type="submission" date="2018-05" db="EMBL/GenBank/DDBJ databases">
        <title>Legionella qingyii sp.nov., whole genome shotgun sequence.</title>
        <authorList>
            <person name="Wu H."/>
            <person name="Zhu Q."/>
            <person name="Hu C."/>
        </authorList>
    </citation>
    <scope>NUCLEOTIDE SEQUENCE [LARGE SCALE GENOMIC DNA]</scope>
    <source>
        <strain evidence="7 9">HEB18</strain>
    </source>
</reference>
<comment type="caution">
    <text evidence="7">The sequence shown here is derived from an EMBL/GenBank/DDBJ whole genome shotgun (WGS) entry which is preliminary data.</text>
</comment>
<keyword evidence="3" id="KW-0949">S-adenosyl-L-methionine</keyword>
<dbReference type="EMBL" id="QHJG01000001">
    <property type="protein sequence ID" value="PWY57603.1"/>
    <property type="molecule type" value="Genomic_DNA"/>
</dbReference>
<name>A0A317U6L4_9GAMM</name>
<dbReference type="PANTHER" id="PTHR43712:SF2">
    <property type="entry name" value="O-METHYLTRANSFERASE CICE"/>
    <property type="match status" value="1"/>
</dbReference>
<feature type="domain" description="O-methyltransferase dimerisation" evidence="6">
    <location>
        <begin position="19"/>
        <end position="87"/>
    </location>
</feature>
<evidence type="ECO:0000259" key="5">
    <source>
        <dbReference type="Pfam" id="PF00891"/>
    </source>
</evidence>